<feature type="compositionally biased region" description="Polar residues" evidence="1">
    <location>
        <begin position="164"/>
        <end position="175"/>
    </location>
</feature>
<evidence type="ECO:0000313" key="4">
    <source>
        <dbReference type="Proteomes" id="UP000313359"/>
    </source>
</evidence>
<keyword evidence="4" id="KW-1185">Reference proteome</keyword>
<keyword evidence="2" id="KW-0732">Signal</keyword>
<feature type="compositionally biased region" description="Polar residues" evidence="1">
    <location>
        <begin position="349"/>
        <end position="369"/>
    </location>
</feature>
<protein>
    <submittedName>
        <fullName evidence="3">Uncharacterized protein</fullName>
    </submittedName>
</protein>
<sequence>MRAQALFALSAVALAIPASAVPLAMTTTVAVPVVMPSATIKVVGPSEIPNTPSTGNSNKNAHALKAMTRPISILRRGVGFRQADYGVKPNVTSFDNALRPVSGVEASPSSAAAAAAHSRRWKSYSEYGSDNLDASPNDLAKVEASPSPVTAAPEASALSGDVSDANSGDHPSTSSISVSKLIGLGEVSNTDANHIPINPDFSEASRSATEPLHEAAVGRYQASYGAHQVLADTMPNSAKEMPSAADIEKADYKLDHSVHRRVLAPASYLTTSAPVRRMKQLARDLVEFVARHTFELNTNPLLPAAPNPNLNMSDPDVAREQARQKNIGVFNIDSNQEPKKLKPKLPPSASLNDTQPQVDTTTGNATKAV</sequence>
<evidence type="ECO:0000256" key="2">
    <source>
        <dbReference type="SAM" id="SignalP"/>
    </source>
</evidence>
<reference evidence="3" key="1">
    <citation type="journal article" date="2018" name="Genome Biol. Evol.">
        <title>Genomics and development of Lentinus tigrinus, a white-rot wood-decaying mushroom with dimorphic fruiting bodies.</title>
        <authorList>
            <person name="Wu B."/>
            <person name="Xu Z."/>
            <person name="Knudson A."/>
            <person name="Carlson A."/>
            <person name="Chen N."/>
            <person name="Kovaka S."/>
            <person name="LaButti K."/>
            <person name="Lipzen A."/>
            <person name="Pennachio C."/>
            <person name="Riley R."/>
            <person name="Schakwitz W."/>
            <person name="Umezawa K."/>
            <person name="Ohm R.A."/>
            <person name="Grigoriev I.V."/>
            <person name="Nagy L.G."/>
            <person name="Gibbons J."/>
            <person name="Hibbett D."/>
        </authorList>
    </citation>
    <scope>NUCLEOTIDE SEQUENCE [LARGE SCALE GENOMIC DNA]</scope>
    <source>
        <strain evidence="3">ALCF2SS1-6</strain>
    </source>
</reference>
<accession>A0A5C2S3Y8</accession>
<feature type="region of interest" description="Disordered" evidence="1">
    <location>
        <begin position="333"/>
        <end position="369"/>
    </location>
</feature>
<name>A0A5C2S3Y8_9APHY</name>
<feature type="region of interest" description="Disordered" evidence="1">
    <location>
        <begin position="135"/>
        <end position="175"/>
    </location>
</feature>
<evidence type="ECO:0000256" key="1">
    <source>
        <dbReference type="SAM" id="MobiDB-lite"/>
    </source>
</evidence>
<feature type="signal peptide" evidence="2">
    <location>
        <begin position="1"/>
        <end position="20"/>
    </location>
</feature>
<organism evidence="3 4">
    <name type="scientific">Lentinus tigrinus ALCF2SS1-6</name>
    <dbReference type="NCBI Taxonomy" id="1328759"/>
    <lineage>
        <taxon>Eukaryota</taxon>
        <taxon>Fungi</taxon>
        <taxon>Dikarya</taxon>
        <taxon>Basidiomycota</taxon>
        <taxon>Agaricomycotina</taxon>
        <taxon>Agaricomycetes</taxon>
        <taxon>Polyporales</taxon>
        <taxon>Polyporaceae</taxon>
        <taxon>Lentinus</taxon>
    </lineage>
</organism>
<dbReference type="EMBL" id="ML122280">
    <property type="protein sequence ID" value="RPD57584.1"/>
    <property type="molecule type" value="Genomic_DNA"/>
</dbReference>
<dbReference type="AlphaFoldDB" id="A0A5C2S3Y8"/>
<dbReference type="Proteomes" id="UP000313359">
    <property type="component" value="Unassembled WGS sequence"/>
</dbReference>
<feature type="chain" id="PRO_5022662100" evidence="2">
    <location>
        <begin position="21"/>
        <end position="369"/>
    </location>
</feature>
<dbReference type="OrthoDB" id="2752383at2759"/>
<evidence type="ECO:0000313" key="3">
    <source>
        <dbReference type="EMBL" id="RPD57584.1"/>
    </source>
</evidence>
<gene>
    <name evidence="3" type="ORF">L227DRAFT_655436</name>
</gene>
<proteinExistence type="predicted"/>